<dbReference type="Gene3D" id="3.20.20.190">
    <property type="entry name" value="Phosphatidylinositol (PI) phosphodiesterase"/>
    <property type="match status" value="1"/>
</dbReference>
<dbReference type="InterPro" id="IPR030395">
    <property type="entry name" value="GP_PDE_dom"/>
</dbReference>
<evidence type="ECO:0000313" key="2">
    <source>
        <dbReference type="EMBL" id="GAA1898767.1"/>
    </source>
</evidence>
<comment type="caution">
    <text evidence="2">The sequence shown here is derived from an EMBL/GenBank/DDBJ whole genome shotgun (WGS) entry which is preliminary data.</text>
</comment>
<organism evidence="2 3">
    <name type="scientific">Streptomyces sodiiphilus</name>
    <dbReference type="NCBI Taxonomy" id="226217"/>
    <lineage>
        <taxon>Bacteria</taxon>
        <taxon>Bacillati</taxon>
        <taxon>Actinomycetota</taxon>
        <taxon>Actinomycetes</taxon>
        <taxon>Kitasatosporales</taxon>
        <taxon>Streptomycetaceae</taxon>
        <taxon>Streptomyces</taxon>
    </lineage>
</organism>
<dbReference type="InterPro" id="IPR017946">
    <property type="entry name" value="PLC-like_Pdiesterase_TIM-brl"/>
</dbReference>
<dbReference type="EMBL" id="BAAAMJ010000006">
    <property type="protein sequence ID" value="GAA1898767.1"/>
    <property type="molecule type" value="Genomic_DNA"/>
</dbReference>
<name>A0ABP5A2R9_9ACTN</name>
<dbReference type="PROSITE" id="PS51704">
    <property type="entry name" value="GP_PDE"/>
    <property type="match status" value="1"/>
</dbReference>
<dbReference type="RefSeq" id="WP_344258552.1">
    <property type="nucleotide sequence ID" value="NZ_BAAAMJ010000006.1"/>
</dbReference>
<dbReference type="SUPFAM" id="SSF51695">
    <property type="entry name" value="PLC-like phosphodiesterases"/>
    <property type="match status" value="1"/>
</dbReference>
<evidence type="ECO:0000313" key="3">
    <source>
        <dbReference type="Proteomes" id="UP001501303"/>
    </source>
</evidence>
<dbReference type="PROSITE" id="PS50007">
    <property type="entry name" value="PIPLC_X_DOMAIN"/>
    <property type="match status" value="1"/>
</dbReference>
<dbReference type="Pfam" id="PF03009">
    <property type="entry name" value="GDPD"/>
    <property type="match status" value="1"/>
</dbReference>
<accession>A0ABP5A2R9</accession>
<gene>
    <name evidence="2" type="ORF">GCM10009716_05760</name>
</gene>
<protein>
    <submittedName>
        <fullName evidence="2">Glycerophosphodiester phosphodiesterase</fullName>
    </submittedName>
</protein>
<sequence>MAIAHRGDPHRGREDALVSFRSAIEAGADVVKLDVRATRDELPVVVHDRTLRRRWGPNLRVEDLTIQELRALTGPHLPLLREALAVTYPVRTLIGLPEPSAAAARAAAEVVQENGATKRVTYCGDPAALRAVRAADRDAEIALTWQRTAQPRLSLLRDLRPHWLNIRFGLLSRETVRSAHAEGYRVAAWTADSPPTMRRLVGMGVDAISTHHIGALRRVLGRQDPGPATG</sequence>
<proteinExistence type="predicted"/>
<evidence type="ECO:0000259" key="1">
    <source>
        <dbReference type="PROSITE" id="PS51704"/>
    </source>
</evidence>
<dbReference type="PANTHER" id="PTHR46211">
    <property type="entry name" value="GLYCEROPHOSPHORYL DIESTER PHOSPHODIESTERASE"/>
    <property type="match status" value="1"/>
</dbReference>
<dbReference type="PANTHER" id="PTHR46211:SF1">
    <property type="entry name" value="GLYCEROPHOSPHODIESTER PHOSPHODIESTERASE, CYTOPLASMIC"/>
    <property type="match status" value="1"/>
</dbReference>
<dbReference type="Proteomes" id="UP001501303">
    <property type="component" value="Unassembled WGS sequence"/>
</dbReference>
<feature type="domain" description="GP-PDE" evidence="1">
    <location>
        <begin position="1"/>
        <end position="220"/>
    </location>
</feature>
<dbReference type="CDD" id="cd08556">
    <property type="entry name" value="GDPD"/>
    <property type="match status" value="1"/>
</dbReference>
<reference evidence="3" key="1">
    <citation type="journal article" date="2019" name="Int. J. Syst. Evol. Microbiol.">
        <title>The Global Catalogue of Microorganisms (GCM) 10K type strain sequencing project: providing services to taxonomists for standard genome sequencing and annotation.</title>
        <authorList>
            <consortium name="The Broad Institute Genomics Platform"/>
            <consortium name="The Broad Institute Genome Sequencing Center for Infectious Disease"/>
            <person name="Wu L."/>
            <person name="Ma J."/>
        </authorList>
    </citation>
    <scope>NUCLEOTIDE SEQUENCE [LARGE SCALE GENOMIC DNA]</scope>
    <source>
        <strain evidence="3">JCM 13581</strain>
    </source>
</reference>
<keyword evidence="3" id="KW-1185">Reference proteome</keyword>